<dbReference type="OrthoDB" id="47603at2"/>
<keyword evidence="1" id="KW-0812">Transmembrane</keyword>
<sequence length="124" mass="13598">MFFNKESVIKRKEIIYIAVIALFSILGIFVYKQWNQSAQRLYVVVTAQGKEVVNTPLDTDFTQTITTDEGTNTLVVTDGHAHMESADCANQVCVHSAAIDSPGETIACLPHHLIVEIKPGGGHE</sequence>
<proteinExistence type="predicted"/>
<organism evidence="2 3">
    <name type="scientific">Eubacterium aggregans</name>
    <dbReference type="NCBI Taxonomy" id="81409"/>
    <lineage>
        <taxon>Bacteria</taxon>
        <taxon>Bacillati</taxon>
        <taxon>Bacillota</taxon>
        <taxon>Clostridia</taxon>
        <taxon>Eubacteriales</taxon>
        <taxon>Eubacteriaceae</taxon>
        <taxon>Eubacterium</taxon>
    </lineage>
</organism>
<dbReference type="RefSeq" id="WP_090304891.1">
    <property type="nucleotide sequence ID" value="NZ_FNRK01000003.1"/>
</dbReference>
<evidence type="ECO:0000313" key="2">
    <source>
        <dbReference type="EMBL" id="SEA09348.1"/>
    </source>
</evidence>
<dbReference type="InterPro" id="IPR038690">
    <property type="entry name" value="NusG_2_sf"/>
</dbReference>
<feature type="transmembrane region" description="Helical" evidence="1">
    <location>
        <begin position="14"/>
        <end position="31"/>
    </location>
</feature>
<dbReference type="EMBL" id="FNRK01000003">
    <property type="protein sequence ID" value="SEA09348.1"/>
    <property type="molecule type" value="Genomic_DNA"/>
</dbReference>
<dbReference type="Proteomes" id="UP000199394">
    <property type="component" value="Unassembled WGS sequence"/>
</dbReference>
<accession>A0A1H3YEK9</accession>
<dbReference type="Gene3D" id="2.60.320.10">
    <property type="entry name" value="N-utilization substance G protein NusG, insert domain"/>
    <property type="match status" value="1"/>
</dbReference>
<gene>
    <name evidence="2" type="ORF">SAMN04515656_103164</name>
</gene>
<dbReference type="STRING" id="81409.SAMN04515656_103164"/>
<protein>
    <submittedName>
        <fullName evidence="2">Uncharacterized protein</fullName>
    </submittedName>
</protein>
<keyword evidence="3" id="KW-1185">Reference proteome</keyword>
<evidence type="ECO:0000313" key="3">
    <source>
        <dbReference type="Proteomes" id="UP000199394"/>
    </source>
</evidence>
<name>A0A1H3YEK9_9FIRM</name>
<keyword evidence="1" id="KW-0472">Membrane</keyword>
<evidence type="ECO:0000256" key="1">
    <source>
        <dbReference type="SAM" id="Phobius"/>
    </source>
</evidence>
<dbReference type="CDD" id="cd09911">
    <property type="entry name" value="Lin0431_like"/>
    <property type="match status" value="1"/>
</dbReference>
<dbReference type="AlphaFoldDB" id="A0A1H3YEK9"/>
<keyword evidence="1" id="KW-1133">Transmembrane helix</keyword>
<dbReference type="Pfam" id="PF07009">
    <property type="entry name" value="NusG_II"/>
    <property type="match status" value="1"/>
</dbReference>
<reference evidence="2 3" key="1">
    <citation type="submission" date="2016-10" db="EMBL/GenBank/DDBJ databases">
        <authorList>
            <person name="de Groot N.N."/>
        </authorList>
    </citation>
    <scope>NUCLEOTIDE SEQUENCE [LARGE SCALE GENOMIC DNA]</scope>
    <source>
        <strain evidence="2 3">SR12</strain>
    </source>
</reference>